<dbReference type="SUPFAM" id="SSF53697">
    <property type="entry name" value="SIS domain"/>
    <property type="match status" value="1"/>
</dbReference>
<dbReference type="Pfam" id="PF01418">
    <property type="entry name" value="HTH_6"/>
    <property type="match status" value="1"/>
</dbReference>
<proteinExistence type="predicted"/>
<dbReference type="InterPro" id="IPR036388">
    <property type="entry name" value="WH-like_DNA-bd_sf"/>
</dbReference>
<dbReference type="Gene3D" id="1.10.10.10">
    <property type="entry name" value="Winged helix-like DNA-binding domain superfamily/Winged helix DNA-binding domain"/>
    <property type="match status" value="1"/>
</dbReference>
<dbReference type="GO" id="GO:0003677">
    <property type="term" value="F:DNA binding"/>
    <property type="evidence" value="ECO:0007669"/>
    <property type="project" value="UniProtKB-KW"/>
</dbReference>
<comment type="caution">
    <text evidence="6">The sequence shown here is derived from an EMBL/GenBank/DDBJ whole genome shotgun (WGS) entry which is preliminary data.</text>
</comment>
<dbReference type="InterPro" id="IPR046348">
    <property type="entry name" value="SIS_dom_sf"/>
</dbReference>
<evidence type="ECO:0000256" key="1">
    <source>
        <dbReference type="ARBA" id="ARBA00023015"/>
    </source>
</evidence>
<protein>
    <submittedName>
        <fullName evidence="6">DNA-binding protein</fullName>
    </submittedName>
</protein>
<dbReference type="PROSITE" id="PS51071">
    <property type="entry name" value="HTH_RPIR"/>
    <property type="match status" value="1"/>
</dbReference>
<dbReference type="PANTHER" id="PTHR30514:SF1">
    <property type="entry name" value="HTH-TYPE TRANSCRIPTIONAL REGULATOR HEXR-RELATED"/>
    <property type="match status" value="1"/>
</dbReference>
<dbReference type="InterPro" id="IPR009057">
    <property type="entry name" value="Homeodomain-like_sf"/>
</dbReference>
<dbReference type="InterPro" id="IPR001347">
    <property type="entry name" value="SIS_dom"/>
</dbReference>
<dbReference type="EMBL" id="MJMH01000197">
    <property type="protein sequence ID" value="OLQ87625.1"/>
    <property type="molecule type" value="Genomic_DNA"/>
</dbReference>
<keyword evidence="2 6" id="KW-0238">DNA-binding</keyword>
<feature type="domain" description="SIS" evidence="5">
    <location>
        <begin position="126"/>
        <end position="266"/>
    </location>
</feature>
<dbReference type="InterPro" id="IPR035472">
    <property type="entry name" value="RpiR-like_SIS"/>
</dbReference>
<dbReference type="Gene3D" id="3.40.50.10490">
    <property type="entry name" value="Glucose-6-phosphate isomerase like protein, domain 1"/>
    <property type="match status" value="1"/>
</dbReference>
<evidence type="ECO:0000256" key="2">
    <source>
        <dbReference type="ARBA" id="ARBA00023125"/>
    </source>
</evidence>
<dbReference type="SUPFAM" id="SSF46689">
    <property type="entry name" value="Homeodomain-like"/>
    <property type="match status" value="1"/>
</dbReference>
<evidence type="ECO:0000313" key="7">
    <source>
        <dbReference type="Proteomes" id="UP000186039"/>
    </source>
</evidence>
<keyword evidence="7" id="KW-1185">Reference proteome</keyword>
<dbReference type="Proteomes" id="UP000186039">
    <property type="component" value="Unassembled WGS sequence"/>
</dbReference>
<dbReference type="PROSITE" id="PS51464">
    <property type="entry name" value="SIS"/>
    <property type="match status" value="1"/>
</dbReference>
<name>A0ABX3FE18_9VIBR</name>
<dbReference type="CDD" id="cd05013">
    <property type="entry name" value="SIS_RpiR"/>
    <property type="match status" value="1"/>
</dbReference>
<dbReference type="InterPro" id="IPR000281">
    <property type="entry name" value="HTH_RpiR"/>
</dbReference>
<keyword evidence="3" id="KW-0804">Transcription</keyword>
<reference evidence="6 7" key="1">
    <citation type="submission" date="2016-09" db="EMBL/GenBank/DDBJ databases">
        <title>Genomic Taxonomy of the Vibrionaceae.</title>
        <authorList>
            <person name="Gonzalez-Castillo A."/>
            <person name="Gomez-Gil B."/>
            <person name="Enciso-Ibarra K."/>
        </authorList>
    </citation>
    <scope>NUCLEOTIDE SEQUENCE [LARGE SCALE GENOMIC DNA]</scope>
    <source>
        <strain evidence="6 7">CAIM 1902</strain>
    </source>
</reference>
<feature type="domain" description="HTH rpiR-type" evidence="4">
    <location>
        <begin position="6"/>
        <end position="82"/>
    </location>
</feature>
<dbReference type="RefSeq" id="WP_075715800.1">
    <property type="nucleotide sequence ID" value="NZ_AP019655.1"/>
</dbReference>
<keyword evidence="1" id="KW-0805">Transcription regulation</keyword>
<evidence type="ECO:0000256" key="3">
    <source>
        <dbReference type="ARBA" id="ARBA00023163"/>
    </source>
</evidence>
<evidence type="ECO:0000259" key="4">
    <source>
        <dbReference type="PROSITE" id="PS51071"/>
    </source>
</evidence>
<evidence type="ECO:0000313" key="6">
    <source>
        <dbReference type="EMBL" id="OLQ87625.1"/>
    </source>
</evidence>
<organism evidence="6 7">
    <name type="scientific">Vibrio panuliri</name>
    <dbReference type="NCBI Taxonomy" id="1381081"/>
    <lineage>
        <taxon>Bacteria</taxon>
        <taxon>Pseudomonadati</taxon>
        <taxon>Pseudomonadota</taxon>
        <taxon>Gammaproteobacteria</taxon>
        <taxon>Vibrionales</taxon>
        <taxon>Vibrionaceae</taxon>
        <taxon>Vibrio</taxon>
    </lineage>
</organism>
<evidence type="ECO:0000259" key="5">
    <source>
        <dbReference type="PROSITE" id="PS51464"/>
    </source>
</evidence>
<gene>
    <name evidence="6" type="ORF">BIY20_13450</name>
</gene>
<sequence length="284" mass="31311">MNFSTNQVYPRIRMTMPSLTNTEKRIAEFFLTPRTMRKEVTINAVADRLGVSTSLIVKLAKKLGYDGFKELKAELLMVENEKQYLPDQKLNRDDDCAQIVQKVLNNSLNSLQEVLSFSNVPKIEKAARMVINARKMSLFAVGGTSVIAEDFHHKLLRIGIHTYVPKDYHMMIMTASLMSSDDVILVISHSGQTIDLIDAVNEAKKSGAAVVAITNNYNSKLTSLADCAIFAPASPEPILGKNGTARLVKIALVDCLFATVANLCPDKTQIAIDKTGIATSRLHK</sequence>
<accession>A0ABX3FE18</accession>
<dbReference type="PANTHER" id="PTHR30514">
    <property type="entry name" value="GLUCOKINASE"/>
    <property type="match status" value="1"/>
</dbReference>
<dbReference type="InterPro" id="IPR047640">
    <property type="entry name" value="RpiR-like"/>
</dbReference>
<dbReference type="Pfam" id="PF01380">
    <property type="entry name" value="SIS"/>
    <property type="match status" value="1"/>
</dbReference>